<dbReference type="InterPro" id="IPR011856">
    <property type="entry name" value="tRNA_endonuc-like_dom_sf"/>
</dbReference>
<dbReference type="Gene3D" id="1.10.10.680">
    <property type="entry name" value="Hypothetical protein VC1899 (Restriction endonuclease-like)"/>
    <property type="match status" value="1"/>
</dbReference>
<dbReference type="SMR" id="B8GSH6"/>
<accession>B8GSH6</accession>
<organism evidence="3 4">
    <name type="scientific">Thioalkalivibrio sulfidiphilus (strain HL-EbGR7)</name>
    <dbReference type="NCBI Taxonomy" id="396588"/>
    <lineage>
        <taxon>Bacteria</taxon>
        <taxon>Pseudomonadati</taxon>
        <taxon>Pseudomonadota</taxon>
        <taxon>Gammaproteobacteria</taxon>
        <taxon>Chromatiales</taxon>
        <taxon>Ectothiorhodospiraceae</taxon>
        <taxon>Thioalkalivibrio</taxon>
    </lineage>
</organism>
<dbReference type="GO" id="GO:0003676">
    <property type="term" value="F:nucleic acid binding"/>
    <property type="evidence" value="ECO:0007669"/>
    <property type="project" value="InterPro"/>
</dbReference>
<proteinExistence type="predicted"/>
<dbReference type="eggNOG" id="COG4006">
    <property type="taxonomic scope" value="Bacteria"/>
</dbReference>
<dbReference type="Gene3D" id="3.40.1350.10">
    <property type="match status" value="1"/>
</dbReference>
<name>B8GSH6_THISH</name>
<protein>
    <recommendedName>
        <fullName evidence="5">DUF1887 domain-containing protein</fullName>
    </recommendedName>
</protein>
<dbReference type="AlphaFoldDB" id="B8GSH6"/>
<dbReference type="HOGENOM" id="CLU_051128_0_0_6"/>
<dbReference type="InterPro" id="IPR015093">
    <property type="entry name" value="Card1_endonucl_dom"/>
</dbReference>
<dbReference type="Gene3D" id="3.40.50.10770">
    <property type="entry name" value="Hypothetical protein VC1899 like domain (Restriction endonuclease-like)"/>
    <property type="match status" value="1"/>
</dbReference>
<evidence type="ECO:0008006" key="5">
    <source>
        <dbReference type="Google" id="ProtNLM"/>
    </source>
</evidence>
<evidence type="ECO:0000259" key="1">
    <source>
        <dbReference type="Pfam" id="PF09002"/>
    </source>
</evidence>
<evidence type="ECO:0000313" key="4">
    <source>
        <dbReference type="Proteomes" id="UP000002383"/>
    </source>
</evidence>
<dbReference type="Proteomes" id="UP000002383">
    <property type="component" value="Chromosome"/>
</dbReference>
<feature type="domain" description="Card1 endonuclease" evidence="1">
    <location>
        <begin position="236"/>
        <end position="345"/>
    </location>
</feature>
<dbReference type="EMBL" id="CP001339">
    <property type="protein sequence ID" value="ACL72880.1"/>
    <property type="molecule type" value="Genomic_DNA"/>
</dbReference>
<dbReference type="STRING" id="396588.Tgr7_1798"/>
<dbReference type="KEGG" id="tgr:Tgr7_1798"/>
<sequence>MTRYQTHVYLVSDQATPNLTPALDPDIRPERAVLAVTPQAEHQARWLTTVLERHGVHCERLSLDDAYDLDSLRQSFRSYLQRCTEPVAVNVSGGSKPMSIAAFEVFAHADQGVFYVNPRTDTLDWLHPTGIPAQAIADRVGLEDFLEAHGASVHHLSRQAAPASRLALYEEIVRLRGRWKKHGSIGLLNRYAQGARETLRSEEISPEHQRLLNELPGLFAEQGLLSWEGTRLVFPDEQARRLVNGVWLEEYLFSRLLALKDSLPAMQDLAANVVVRRNTDNGYVQNELDVALLLDNRLWVLECKASNTFAPQNRVDQATRQSLYKLEALLTPLGGILARGMLVNVLPIGVNDQRRIDNNPRLCALTYRDFDDLDRHLHARLAAQ</sequence>
<dbReference type="InterPro" id="IPR011335">
    <property type="entry name" value="Restrct_endonuc-II-like"/>
</dbReference>
<dbReference type="SUPFAM" id="SSF52980">
    <property type="entry name" value="Restriction endonuclease-like"/>
    <property type="match status" value="1"/>
</dbReference>
<dbReference type="OrthoDB" id="8477283at2"/>
<dbReference type="InterPro" id="IPR056339">
    <property type="entry name" value="CARF_Card1"/>
</dbReference>
<dbReference type="Pfam" id="PF23400">
    <property type="entry name" value="CARF_Card1"/>
    <property type="match status" value="1"/>
</dbReference>
<feature type="domain" description="Card1 CARF" evidence="2">
    <location>
        <begin position="7"/>
        <end position="128"/>
    </location>
</feature>
<dbReference type="RefSeq" id="WP_012638362.1">
    <property type="nucleotide sequence ID" value="NC_011901.1"/>
</dbReference>
<dbReference type="Pfam" id="PF09002">
    <property type="entry name" value="Card1_endonuc"/>
    <property type="match status" value="1"/>
</dbReference>
<evidence type="ECO:0000259" key="2">
    <source>
        <dbReference type="Pfam" id="PF23400"/>
    </source>
</evidence>
<evidence type="ECO:0000313" key="3">
    <source>
        <dbReference type="EMBL" id="ACL72880.1"/>
    </source>
</evidence>
<keyword evidence="4" id="KW-1185">Reference proteome</keyword>
<gene>
    <name evidence="3" type="ordered locus">Tgr7_1798</name>
</gene>
<reference evidence="3 4" key="1">
    <citation type="journal article" date="2011" name="Stand. Genomic Sci.">
        <title>Complete genome sequence of 'Thioalkalivibrio sulfidophilus' HL-EbGr7.</title>
        <authorList>
            <person name="Muyzer G."/>
            <person name="Sorokin D.Y."/>
            <person name="Mavromatis K."/>
            <person name="Lapidus A."/>
            <person name="Clum A."/>
            <person name="Ivanova N."/>
            <person name="Pati A."/>
            <person name="d'Haeseleer P."/>
            <person name="Woyke T."/>
            <person name="Kyrpides N.C."/>
        </authorList>
    </citation>
    <scope>NUCLEOTIDE SEQUENCE [LARGE SCALE GENOMIC DNA]</scope>
    <source>
        <strain evidence="3 4">HL-EbGR7</strain>
    </source>
</reference>
<dbReference type="CDD" id="cd22364">
    <property type="entry name" value="VC1899-like"/>
    <property type="match status" value="1"/>
</dbReference>